<organism evidence="1 2">
    <name type="scientific">Ophiocordyceps polyrhachis-furcata BCC 54312</name>
    <dbReference type="NCBI Taxonomy" id="1330021"/>
    <lineage>
        <taxon>Eukaryota</taxon>
        <taxon>Fungi</taxon>
        <taxon>Dikarya</taxon>
        <taxon>Ascomycota</taxon>
        <taxon>Pezizomycotina</taxon>
        <taxon>Sordariomycetes</taxon>
        <taxon>Hypocreomycetidae</taxon>
        <taxon>Hypocreales</taxon>
        <taxon>Ophiocordycipitaceae</taxon>
        <taxon>Ophiocordyceps</taxon>
    </lineage>
</organism>
<accession>A0A367LG82</accession>
<comment type="caution">
    <text evidence="1">The sequence shown here is derived from an EMBL/GenBank/DDBJ whole genome shotgun (WGS) entry which is preliminary data.</text>
</comment>
<name>A0A367LG82_9HYPO</name>
<protein>
    <submittedName>
        <fullName evidence="1">Uncharacterized protein</fullName>
    </submittedName>
</protein>
<proteinExistence type="predicted"/>
<dbReference type="Proteomes" id="UP000253664">
    <property type="component" value="Unassembled WGS sequence"/>
</dbReference>
<evidence type="ECO:0000313" key="2">
    <source>
        <dbReference type="Proteomes" id="UP000253664"/>
    </source>
</evidence>
<gene>
    <name evidence="1" type="ORF">L249_5617</name>
</gene>
<sequence>PTLRSFLRTARTARTAVAAVRRSRAVAASYVVVPFLPLLCDVRRPRAGCSRPGVT</sequence>
<feature type="non-terminal residue" evidence="1">
    <location>
        <position position="1"/>
    </location>
</feature>
<dbReference type="EMBL" id="LKCN02000006">
    <property type="protein sequence ID" value="RCI13428.1"/>
    <property type="molecule type" value="Genomic_DNA"/>
</dbReference>
<keyword evidence="2" id="KW-1185">Reference proteome</keyword>
<evidence type="ECO:0000313" key="1">
    <source>
        <dbReference type="EMBL" id="RCI13428.1"/>
    </source>
</evidence>
<reference evidence="1 2" key="1">
    <citation type="journal article" date="2015" name="BMC Genomics">
        <title>Insights from the genome of Ophiocordyceps polyrhachis-furcata to pathogenicity and host specificity in insect fungi.</title>
        <authorList>
            <person name="Wichadakul D."/>
            <person name="Kobmoo N."/>
            <person name="Ingsriswang S."/>
            <person name="Tangphatsornruang S."/>
            <person name="Chantasingh D."/>
            <person name="Luangsa-ard J.J."/>
            <person name="Eurwilaichitr L."/>
        </authorList>
    </citation>
    <scope>NUCLEOTIDE SEQUENCE [LARGE SCALE GENOMIC DNA]</scope>
    <source>
        <strain evidence="1 2">BCC 54312</strain>
    </source>
</reference>
<dbReference type="AlphaFoldDB" id="A0A367LG82"/>